<evidence type="ECO:0000313" key="2">
    <source>
        <dbReference type="Proteomes" id="UP000613030"/>
    </source>
</evidence>
<gene>
    <name evidence="1" type="ORF">JI741_07390</name>
</gene>
<organism evidence="1 2">
    <name type="scientific">Chryseolinea lacunae</name>
    <dbReference type="NCBI Taxonomy" id="2801331"/>
    <lineage>
        <taxon>Bacteria</taxon>
        <taxon>Pseudomonadati</taxon>
        <taxon>Bacteroidota</taxon>
        <taxon>Cytophagia</taxon>
        <taxon>Cytophagales</taxon>
        <taxon>Fulvivirgaceae</taxon>
        <taxon>Chryseolinea</taxon>
    </lineage>
</organism>
<sequence length="137" mass="16096">MIAPLAITGHYILQPGLLEKHKKTLEWLSASVLWKRELAFFQKLLDQYAPDFSSLADKQQLDHFQNLLLYYRTEVVDTLADTLRQHEKQLAEILSTQDETKTGYFKEHDLVMAQMESFNTQFQEYKSTLFTFIETAM</sequence>
<evidence type="ECO:0000313" key="1">
    <source>
        <dbReference type="EMBL" id="MBL0741038.1"/>
    </source>
</evidence>
<dbReference type="RefSeq" id="WP_202008401.1">
    <property type="nucleotide sequence ID" value="NZ_JAERRB010000002.1"/>
</dbReference>
<reference evidence="1 2" key="1">
    <citation type="submission" date="2021-01" db="EMBL/GenBank/DDBJ databases">
        <title>Chryseolinea sp. Jin1 Genome sequencing and assembly.</title>
        <authorList>
            <person name="Kim I."/>
        </authorList>
    </citation>
    <scope>NUCLEOTIDE SEQUENCE [LARGE SCALE GENOMIC DNA]</scope>
    <source>
        <strain evidence="1 2">Jin1</strain>
    </source>
</reference>
<proteinExistence type="predicted"/>
<protein>
    <submittedName>
        <fullName evidence="1">Uncharacterized protein</fullName>
    </submittedName>
</protein>
<dbReference type="Proteomes" id="UP000613030">
    <property type="component" value="Unassembled WGS sequence"/>
</dbReference>
<comment type="caution">
    <text evidence="1">The sequence shown here is derived from an EMBL/GenBank/DDBJ whole genome shotgun (WGS) entry which is preliminary data.</text>
</comment>
<name>A0ABS1KNY0_9BACT</name>
<dbReference type="EMBL" id="JAERRB010000002">
    <property type="protein sequence ID" value="MBL0741038.1"/>
    <property type="molecule type" value="Genomic_DNA"/>
</dbReference>
<keyword evidence="2" id="KW-1185">Reference proteome</keyword>
<accession>A0ABS1KNY0</accession>